<feature type="coiled-coil region" evidence="1">
    <location>
        <begin position="270"/>
        <end position="311"/>
    </location>
</feature>
<feature type="coiled-coil region" evidence="1">
    <location>
        <begin position="12"/>
        <end position="60"/>
    </location>
</feature>
<protein>
    <submittedName>
        <fullName evidence="2">Uncharacterized protein</fullName>
    </submittedName>
</protein>
<dbReference type="OrthoDB" id="3540923at2"/>
<dbReference type="RefSeq" id="WP_160198491.1">
    <property type="nucleotide sequence ID" value="NZ_QXXA01000018.1"/>
</dbReference>
<evidence type="ECO:0000256" key="1">
    <source>
        <dbReference type="SAM" id="Coils"/>
    </source>
</evidence>
<accession>A0A845QYI3</accession>
<keyword evidence="3" id="KW-1185">Reference proteome</keyword>
<name>A0A845QYI3_9CLOT</name>
<evidence type="ECO:0000313" key="3">
    <source>
        <dbReference type="Proteomes" id="UP000467132"/>
    </source>
</evidence>
<sequence>MLTEINQEILVIKEKLRENKKLKSLKKTIEEELETKKIQQKELKKILEKERKDFEKLEDLSLSSIFLSLTGKKEEKLDKEKEEYIIAKLRYEDCIKQINELETQLDDTNQLLINYEKVDKRYEDLIKEKEELLIREGGNLGNELKNKILNIDQLKVDMKELREAINAGKDALSSLDLVEEKLNSARNWGTWDILGGGLISNMAKHSAINEANNIAKTAQFDLKKFKKELSDVNEFTSIQVNLSSFVSFADFFFDGILSDWFVQSKIKDSLNNVNAAMREIEVIISDLNQNINKLENNLNELELEVKNILNNI</sequence>
<comment type="caution">
    <text evidence="2">The sequence shown here is derived from an EMBL/GenBank/DDBJ whole genome shotgun (WGS) entry which is preliminary data.</text>
</comment>
<dbReference type="AlphaFoldDB" id="A0A845QYI3"/>
<feature type="coiled-coil region" evidence="1">
    <location>
        <begin position="91"/>
        <end position="171"/>
    </location>
</feature>
<dbReference type="EMBL" id="QXXA01000018">
    <property type="protein sequence ID" value="NBI08027.1"/>
    <property type="molecule type" value="Genomic_DNA"/>
</dbReference>
<evidence type="ECO:0000313" key="2">
    <source>
        <dbReference type="EMBL" id="NBI08027.1"/>
    </source>
</evidence>
<organism evidence="2 3">
    <name type="scientific">Senegalia massiliensis</name>
    <dbReference type="NCBI Taxonomy" id="1720316"/>
    <lineage>
        <taxon>Bacteria</taxon>
        <taxon>Bacillati</taxon>
        <taxon>Bacillota</taxon>
        <taxon>Clostridia</taxon>
        <taxon>Eubacteriales</taxon>
        <taxon>Clostridiaceae</taxon>
        <taxon>Senegalia</taxon>
    </lineage>
</organism>
<dbReference type="Proteomes" id="UP000467132">
    <property type="component" value="Unassembled WGS sequence"/>
</dbReference>
<reference evidence="2 3" key="1">
    <citation type="submission" date="2018-08" db="EMBL/GenBank/DDBJ databases">
        <title>Murine metabolic-syndrome-specific gut microbial biobank.</title>
        <authorList>
            <person name="Liu C."/>
        </authorList>
    </citation>
    <scope>NUCLEOTIDE SEQUENCE [LARGE SCALE GENOMIC DNA]</scope>
    <source>
        <strain evidence="2 3">583</strain>
    </source>
</reference>
<proteinExistence type="predicted"/>
<gene>
    <name evidence="2" type="ORF">D3Z33_14295</name>
</gene>
<keyword evidence="1" id="KW-0175">Coiled coil</keyword>